<comment type="caution">
    <text evidence="2">The sequence shown here is derived from an EMBL/GenBank/DDBJ whole genome shotgun (WGS) entry which is preliminary data.</text>
</comment>
<evidence type="ECO:0000313" key="2">
    <source>
        <dbReference type="EMBL" id="MQY06354.1"/>
    </source>
</evidence>
<gene>
    <name evidence="2" type="ORF">ACRB68_44420</name>
</gene>
<keyword evidence="3" id="KW-1185">Reference proteome</keyword>
<dbReference type="AlphaFoldDB" id="A0A7K0C0M0"/>
<name>A0A7K0C0M0_9ACTN</name>
<protein>
    <submittedName>
        <fullName evidence="2">Uncharacterized protein</fullName>
    </submittedName>
</protein>
<organism evidence="2 3">
    <name type="scientific">Actinomadura macrotermitis</name>
    <dbReference type="NCBI Taxonomy" id="2585200"/>
    <lineage>
        <taxon>Bacteria</taxon>
        <taxon>Bacillati</taxon>
        <taxon>Actinomycetota</taxon>
        <taxon>Actinomycetes</taxon>
        <taxon>Streptosporangiales</taxon>
        <taxon>Thermomonosporaceae</taxon>
        <taxon>Actinomadura</taxon>
    </lineage>
</organism>
<proteinExistence type="predicted"/>
<accession>A0A7K0C0M0</accession>
<dbReference type="EMBL" id="WEGH01000003">
    <property type="protein sequence ID" value="MQY06354.1"/>
    <property type="molecule type" value="Genomic_DNA"/>
</dbReference>
<dbReference type="Proteomes" id="UP000487268">
    <property type="component" value="Unassembled WGS sequence"/>
</dbReference>
<evidence type="ECO:0000256" key="1">
    <source>
        <dbReference type="SAM" id="MobiDB-lite"/>
    </source>
</evidence>
<reference evidence="2 3" key="1">
    <citation type="submission" date="2019-10" db="EMBL/GenBank/DDBJ databases">
        <title>Actinomadura rubteroloni sp. nov. and Actinomadura macrotermitis sp. nov., isolated from the gut of fungus growing-termite Macrotermes natalensis.</title>
        <authorList>
            <person name="Benndorf R."/>
            <person name="Martin K."/>
            <person name="Kuefner M."/>
            <person name="De Beer W."/>
            <person name="Kaster A.-K."/>
            <person name="Vollmers J."/>
            <person name="Poulsen M."/>
            <person name="Beemelmanns C."/>
        </authorList>
    </citation>
    <scope>NUCLEOTIDE SEQUENCE [LARGE SCALE GENOMIC DNA]</scope>
    <source>
        <strain evidence="2 3">RB68</strain>
    </source>
</reference>
<sequence length="37" mass="3676">MAGAQQVPETIIGPRQEARTRASAEAKSAGPGPLGDG</sequence>
<feature type="region of interest" description="Disordered" evidence="1">
    <location>
        <begin position="1"/>
        <end position="37"/>
    </location>
</feature>
<evidence type="ECO:0000313" key="3">
    <source>
        <dbReference type="Proteomes" id="UP000487268"/>
    </source>
</evidence>